<dbReference type="InterPro" id="IPR027417">
    <property type="entry name" value="P-loop_NTPase"/>
</dbReference>
<accession>A0A067TT63</accession>
<evidence type="ECO:0000256" key="2">
    <source>
        <dbReference type="SAM" id="MobiDB-lite"/>
    </source>
</evidence>
<feature type="region of interest" description="Disordered" evidence="2">
    <location>
        <begin position="1"/>
        <end position="39"/>
    </location>
</feature>
<dbReference type="OrthoDB" id="3040368at2759"/>
<organism evidence="4 5">
    <name type="scientific">Galerina marginata (strain CBS 339.88)</name>
    <dbReference type="NCBI Taxonomy" id="685588"/>
    <lineage>
        <taxon>Eukaryota</taxon>
        <taxon>Fungi</taxon>
        <taxon>Dikarya</taxon>
        <taxon>Basidiomycota</taxon>
        <taxon>Agaricomycotina</taxon>
        <taxon>Agaricomycetes</taxon>
        <taxon>Agaricomycetidae</taxon>
        <taxon>Agaricales</taxon>
        <taxon>Agaricineae</taxon>
        <taxon>Strophariaceae</taxon>
        <taxon>Galerina</taxon>
    </lineage>
</organism>
<dbReference type="Pfam" id="PF24883">
    <property type="entry name" value="NPHP3_N"/>
    <property type="match status" value="1"/>
</dbReference>
<evidence type="ECO:0000313" key="5">
    <source>
        <dbReference type="Proteomes" id="UP000027222"/>
    </source>
</evidence>
<sequence length="522" mass="58069">MSNPRAVRTRESPQVLPGNNNPMVNVGTTKRTPTVSSPPSIVNISGGTFNHIEGDYNVFQSPKQGLDTLLQHTAPEAMHNSEERYPPPMCHPDTRKDILAELTAWIKGPPEESSILWLHAPAGHGKSAVMQTLTELLSSPTGTVVANYFFGRGKGKREQARYLFPTIAYQLALHVPGIRDRLVDIILANPLLPANAMKYQVESLIVGAFPLPDSKRTLKRISPFTIIIDGLDECSNPSSQQLIIELLGQIVATHRLPLRFLIASRPEPHILEVFNKPSMQKITRRIGTLSNDFKSRADIKTFLRHGFSEIYSRKSHLIGKVGGQWPSEATIQYLCNKSCGQFIYATTVLKFVDDRFRRPGAQLNIVLSSGKIHHKNVFSDLDSLYFQVLSTYPEPDSLIRVLRFIAVVPKPVSAAVYEDLLDLPTGEVELILQGLHSLLNGIPHGQVQGDVISIRHASFQDFLTDKDRSGQYYVDTRKAKSDLVTAGLSLMSRSSPNPETLSYLSSSWLSQGLQHVFKEHKS</sequence>
<keyword evidence="5" id="KW-1185">Reference proteome</keyword>
<evidence type="ECO:0000256" key="1">
    <source>
        <dbReference type="ARBA" id="ARBA00022737"/>
    </source>
</evidence>
<dbReference type="HOGENOM" id="CLU_000288_6_10_1"/>
<dbReference type="AlphaFoldDB" id="A0A067TT63"/>
<dbReference type="EMBL" id="KL142369">
    <property type="protein sequence ID" value="KDR83099.1"/>
    <property type="molecule type" value="Genomic_DNA"/>
</dbReference>
<dbReference type="PANTHER" id="PTHR10039:SF17">
    <property type="entry name" value="FUNGAL STAND N-TERMINAL GOODBYE DOMAIN-CONTAINING PROTEIN-RELATED"/>
    <property type="match status" value="1"/>
</dbReference>
<protein>
    <recommendedName>
        <fullName evidence="3">Nephrocystin 3-like N-terminal domain-containing protein</fullName>
    </recommendedName>
</protein>
<keyword evidence="1" id="KW-0677">Repeat</keyword>
<evidence type="ECO:0000313" key="4">
    <source>
        <dbReference type="EMBL" id="KDR83099.1"/>
    </source>
</evidence>
<proteinExistence type="predicted"/>
<dbReference type="InterPro" id="IPR056884">
    <property type="entry name" value="NPHP3-like_N"/>
</dbReference>
<dbReference type="Proteomes" id="UP000027222">
    <property type="component" value="Unassembled WGS sequence"/>
</dbReference>
<feature type="compositionally biased region" description="Polar residues" evidence="2">
    <location>
        <begin position="17"/>
        <end position="39"/>
    </location>
</feature>
<dbReference type="PANTHER" id="PTHR10039">
    <property type="entry name" value="AMELOGENIN"/>
    <property type="match status" value="1"/>
</dbReference>
<gene>
    <name evidence="4" type="ORF">GALMADRAFT_113297</name>
</gene>
<feature type="domain" description="Nephrocystin 3-like N-terminal" evidence="3">
    <location>
        <begin position="101"/>
        <end position="265"/>
    </location>
</feature>
<evidence type="ECO:0000259" key="3">
    <source>
        <dbReference type="Pfam" id="PF24883"/>
    </source>
</evidence>
<reference evidence="5" key="1">
    <citation type="journal article" date="2014" name="Proc. Natl. Acad. Sci. U.S.A.">
        <title>Extensive sampling of basidiomycete genomes demonstrates inadequacy of the white-rot/brown-rot paradigm for wood decay fungi.</title>
        <authorList>
            <person name="Riley R."/>
            <person name="Salamov A.A."/>
            <person name="Brown D.W."/>
            <person name="Nagy L.G."/>
            <person name="Floudas D."/>
            <person name="Held B.W."/>
            <person name="Levasseur A."/>
            <person name="Lombard V."/>
            <person name="Morin E."/>
            <person name="Otillar R."/>
            <person name="Lindquist E.A."/>
            <person name="Sun H."/>
            <person name="LaButti K.M."/>
            <person name="Schmutz J."/>
            <person name="Jabbour D."/>
            <person name="Luo H."/>
            <person name="Baker S.E."/>
            <person name="Pisabarro A.G."/>
            <person name="Walton J.D."/>
            <person name="Blanchette R.A."/>
            <person name="Henrissat B."/>
            <person name="Martin F."/>
            <person name="Cullen D."/>
            <person name="Hibbett D.S."/>
            <person name="Grigoriev I.V."/>
        </authorList>
    </citation>
    <scope>NUCLEOTIDE SEQUENCE [LARGE SCALE GENOMIC DNA]</scope>
    <source>
        <strain evidence="5">CBS 339.88</strain>
    </source>
</reference>
<dbReference type="SUPFAM" id="SSF52540">
    <property type="entry name" value="P-loop containing nucleoside triphosphate hydrolases"/>
    <property type="match status" value="1"/>
</dbReference>
<name>A0A067TT63_GALM3</name>
<dbReference type="Gene3D" id="3.40.50.300">
    <property type="entry name" value="P-loop containing nucleotide triphosphate hydrolases"/>
    <property type="match status" value="1"/>
</dbReference>